<protein>
    <submittedName>
        <fullName evidence="2">Uncharacterized protein</fullName>
    </submittedName>
</protein>
<feature type="compositionally biased region" description="Polar residues" evidence="1">
    <location>
        <begin position="38"/>
        <end position="55"/>
    </location>
</feature>
<dbReference type="AlphaFoldDB" id="A0A1B6HDZ6"/>
<feature type="compositionally biased region" description="Polar residues" evidence="1">
    <location>
        <begin position="122"/>
        <end position="135"/>
    </location>
</feature>
<gene>
    <name evidence="2" type="ORF">g.41317</name>
</gene>
<accession>A0A1B6HDZ6</accession>
<feature type="compositionally biased region" description="Basic and acidic residues" evidence="1">
    <location>
        <begin position="1"/>
        <end position="37"/>
    </location>
</feature>
<dbReference type="EMBL" id="GECU01034803">
    <property type="protein sequence ID" value="JAS72903.1"/>
    <property type="molecule type" value="Transcribed_RNA"/>
</dbReference>
<feature type="region of interest" description="Disordered" evidence="1">
    <location>
        <begin position="1"/>
        <end position="86"/>
    </location>
</feature>
<feature type="region of interest" description="Disordered" evidence="1">
    <location>
        <begin position="122"/>
        <end position="237"/>
    </location>
</feature>
<reference evidence="2" key="1">
    <citation type="submission" date="2015-11" db="EMBL/GenBank/DDBJ databases">
        <title>De novo transcriptome assembly of four potential Pierce s Disease insect vectors from Arizona vineyards.</title>
        <authorList>
            <person name="Tassone E.E."/>
        </authorList>
    </citation>
    <scope>NUCLEOTIDE SEQUENCE</scope>
</reference>
<feature type="non-terminal residue" evidence="2">
    <location>
        <position position="480"/>
    </location>
</feature>
<evidence type="ECO:0000256" key="1">
    <source>
        <dbReference type="SAM" id="MobiDB-lite"/>
    </source>
</evidence>
<feature type="non-terminal residue" evidence="2">
    <location>
        <position position="1"/>
    </location>
</feature>
<feature type="region of interest" description="Disordered" evidence="1">
    <location>
        <begin position="395"/>
        <end position="480"/>
    </location>
</feature>
<feature type="compositionally biased region" description="Basic and acidic residues" evidence="1">
    <location>
        <begin position="446"/>
        <end position="460"/>
    </location>
</feature>
<feature type="region of interest" description="Disordered" evidence="1">
    <location>
        <begin position="350"/>
        <end position="381"/>
    </location>
</feature>
<name>A0A1B6HDZ6_9HEMI</name>
<organism evidence="2">
    <name type="scientific">Homalodisca liturata</name>
    <dbReference type="NCBI Taxonomy" id="320908"/>
    <lineage>
        <taxon>Eukaryota</taxon>
        <taxon>Metazoa</taxon>
        <taxon>Ecdysozoa</taxon>
        <taxon>Arthropoda</taxon>
        <taxon>Hexapoda</taxon>
        <taxon>Insecta</taxon>
        <taxon>Pterygota</taxon>
        <taxon>Neoptera</taxon>
        <taxon>Paraneoptera</taxon>
        <taxon>Hemiptera</taxon>
        <taxon>Auchenorrhyncha</taxon>
        <taxon>Membracoidea</taxon>
        <taxon>Cicadellidae</taxon>
        <taxon>Cicadellinae</taxon>
        <taxon>Proconiini</taxon>
        <taxon>Homalodisca</taxon>
    </lineage>
</organism>
<feature type="compositionally biased region" description="Basic and acidic residues" evidence="1">
    <location>
        <begin position="370"/>
        <end position="379"/>
    </location>
</feature>
<evidence type="ECO:0000313" key="2">
    <source>
        <dbReference type="EMBL" id="JAS72903.1"/>
    </source>
</evidence>
<proteinExistence type="predicted"/>
<sequence length="480" mass="55530">IEDMNKKVCENESSKYKNDDTKVKFNTENDLDRENKSVRGNKNYFNYENNKSDQNTSKKRMHNNNENTDQYSGHKRFKQDDVDENVNMPETEQSFILNMERKVYKYGSPKNKFDDTNVKYTIGSTEGSETSNISRTKSKKSNESYESGGYEQNIFKKRKESSETSNISRTKSKKSNESYESGGYEQNIFKKRKESSTENNENSSHKRFKDDVDKNIKKSSSQEQFDKEDNNKMDFSVPQNRLASKVLTVSQKKRLRQRKLKISKKLVNKTKLTADDNLKTKKSKNGLIKISGKKNHEKDDSQSTCNAKIKLFSKAKLRYARMKKLKEKVNKNINKPDAIEIDSINNKTKLRKKNKNKKQIDSQDSVDGLSKSHDEDNTFKIKTHSKIKTNISEQLVNNEQAMNMSNSKLSKSKKSKKELPASEALSEVSKISNEENISKKKKHKKKDSEELTENEEKLSAVDEEAVSEISKIPNEENRSK</sequence>